<feature type="transmembrane region" description="Helical" evidence="7">
    <location>
        <begin position="208"/>
        <end position="228"/>
    </location>
</feature>
<keyword evidence="2" id="KW-1003">Cell membrane</keyword>
<dbReference type="PANTHER" id="PTHR33362">
    <property type="entry name" value="SIALIC ACID TRAP TRANSPORTER PERMEASE PROTEIN SIAT-RELATED"/>
    <property type="match status" value="1"/>
</dbReference>
<feature type="transmembrane region" description="Helical" evidence="7">
    <location>
        <begin position="354"/>
        <end position="381"/>
    </location>
</feature>
<dbReference type="InterPro" id="IPR004681">
    <property type="entry name" value="TRAP_DctM"/>
</dbReference>
<dbReference type="PANTHER" id="PTHR33362:SF2">
    <property type="entry name" value="TRAP TRANSPORTER LARGE PERMEASE PROTEIN"/>
    <property type="match status" value="1"/>
</dbReference>
<feature type="transmembrane region" description="Helical" evidence="7">
    <location>
        <begin position="86"/>
        <end position="107"/>
    </location>
</feature>
<accession>A0A1T4XZ97</accession>
<dbReference type="AlphaFoldDB" id="A0A1T4XZ97"/>
<evidence type="ECO:0000256" key="2">
    <source>
        <dbReference type="ARBA" id="ARBA00022475"/>
    </source>
</evidence>
<evidence type="ECO:0000313" key="10">
    <source>
        <dbReference type="Proteomes" id="UP000190042"/>
    </source>
</evidence>
<feature type="domain" description="TRAP C4-dicarboxylate transport system permease DctM subunit" evidence="8">
    <location>
        <begin position="3"/>
        <end position="412"/>
    </location>
</feature>
<evidence type="ECO:0000313" key="9">
    <source>
        <dbReference type="EMBL" id="SKA94836.1"/>
    </source>
</evidence>
<evidence type="ECO:0000259" key="8">
    <source>
        <dbReference type="Pfam" id="PF06808"/>
    </source>
</evidence>
<protein>
    <submittedName>
        <fullName evidence="9">TRAP transporter, DctM subunit</fullName>
    </submittedName>
</protein>
<dbReference type="Pfam" id="PF06808">
    <property type="entry name" value="DctM"/>
    <property type="match status" value="1"/>
</dbReference>
<keyword evidence="10" id="KW-1185">Reference proteome</keyword>
<evidence type="ECO:0000256" key="3">
    <source>
        <dbReference type="ARBA" id="ARBA00022519"/>
    </source>
</evidence>
<reference evidence="10" key="1">
    <citation type="submission" date="2017-02" db="EMBL/GenBank/DDBJ databases">
        <authorList>
            <person name="Varghese N."/>
            <person name="Submissions S."/>
        </authorList>
    </citation>
    <scope>NUCLEOTIDE SEQUENCE [LARGE SCALE GENOMIC DNA]</scope>
    <source>
        <strain evidence="10">DSM 23966</strain>
    </source>
</reference>
<feature type="transmembrane region" description="Helical" evidence="7">
    <location>
        <begin position="234"/>
        <end position="251"/>
    </location>
</feature>
<feature type="transmembrane region" description="Helical" evidence="7">
    <location>
        <begin position="393"/>
        <end position="416"/>
    </location>
</feature>
<dbReference type="PIRSF" id="PIRSF006066">
    <property type="entry name" value="HI0050"/>
    <property type="match status" value="1"/>
</dbReference>
<evidence type="ECO:0000256" key="7">
    <source>
        <dbReference type="SAM" id="Phobius"/>
    </source>
</evidence>
<keyword evidence="3" id="KW-0997">Cell inner membrane</keyword>
<dbReference type="GO" id="GO:0005886">
    <property type="term" value="C:plasma membrane"/>
    <property type="evidence" value="ECO:0007669"/>
    <property type="project" value="UniProtKB-SubCell"/>
</dbReference>
<evidence type="ECO:0000256" key="5">
    <source>
        <dbReference type="ARBA" id="ARBA00022989"/>
    </source>
</evidence>
<feature type="transmembrane region" description="Helical" evidence="7">
    <location>
        <begin position="331"/>
        <end position="348"/>
    </location>
</feature>
<feature type="transmembrane region" description="Helical" evidence="7">
    <location>
        <begin position="308"/>
        <end position="326"/>
    </location>
</feature>
<keyword evidence="5 7" id="KW-1133">Transmembrane helix</keyword>
<dbReference type="GO" id="GO:0022857">
    <property type="term" value="F:transmembrane transporter activity"/>
    <property type="evidence" value="ECO:0007669"/>
    <property type="project" value="TreeGrafter"/>
</dbReference>
<evidence type="ECO:0000256" key="1">
    <source>
        <dbReference type="ARBA" id="ARBA00004429"/>
    </source>
</evidence>
<evidence type="ECO:0000256" key="6">
    <source>
        <dbReference type="ARBA" id="ARBA00023136"/>
    </source>
</evidence>
<sequence>MMLLFFLLIALGIPIAFALGLTGVIAFILTGDPLELFVQRMFTGLDSFTLVAIPLFILAGELMDGSGILIRLLNLARLFVGRIKGGLLYVTTLATMFFGGVNGSAVADASAVGSMLIPTIDKEYKDPELAAAITASGAIVGPIIPPSLPMLIYAFSAANVSVAALFLAGIIPGILLALGMMIVTFFIARKRNFPSDKKKYTISEVLRILRGALVAAVLPIIMVVGIVAGIVTPTEAGCVGVIYALAVGFLITKELTLKKLHDALGRTVMVSTIVMILISVGNSITWWITIQGVPNAISTLLQNTTQNAVVFLMLMFIIYLIVGFFIEQSAAIIMFVPVFAPLAMSYGIDPVHFGLFTCLVLALGLITPPVGICVFITSSIAKIPIERGFKASVPYMLSVTAVIILVTIFPQIYMWLPNLLLSI</sequence>
<comment type="subcellular location">
    <subcellularLocation>
        <location evidence="1">Cell inner membrane</location>
        <topology evidence="1">Multi-pass membrane protein</topology>
    </subcellularLocation>
</comment>
<dbReference type="Proteomes" id="UP000190042">
    <property type="component" value="Unassembled WGS sequence"/>
</dbReference>
<dbReference type="InterPro" id="IPR010656">
    <property type="entry name" value="DctM"/>
</dbReference>
<dbReference type="NCBIfam" id="TIGR00786">
    <property type="entry name" value="dctM"/>
    <property type="match status" value="1"/>
</dbReference>
<keyword evidence="4 7" id="KW-0812">Transmembrane</keyword>
<name>A0A1T4XZ97_9BACL</name>
<evidence type="ECO:0000256" key="4">
    <source>
        <dbReference type="ARBA" id="ARBA00022692"/>
    </source>
</evidence>
<keyword evidence="6 7" id="KW-0472">Membrane</keyword>
<gene>
    <name evidence="9" type="ORF">SAMN04244570_1482</name>
</gene>
<dbReference type="EMBL" id="FUYJ01000002">
    <property type="protein sequence ID" value="SKA94836.1"/>
    <property type="molecule type" value="Genomic_DNA"/>
</dbReference>
<organism evidence="9 10">
    <name type="scientific">Sporosarcina newyorkensis</name>
    <dbReference type="NCBI Taxonomy" id="759851"/>
    <lineage>
        <taxon>Bacteria</taxon>
        <taxon>Bacillati</taxon>
        <taxon>Bacillota</taxon>
        <taxon>Bacilli</taxon>
        <taxon>Bacillales</taxon>
        <taxon>Caryophanaceae</taxon>
        <taxon>Sporosarcina</taxon>
    </lineage>
</organism>
<feature type="transmembrane region" description="Helical" evidence="7">
    <location>
        <begin position="50"/>
        <end position="74"/>
    </location>
</feature>
<feature type="transmembrane region" description="Helical" evidence="7">
    <location>
        <begin position="263"/>
        <end position="288"/>
    </location>
</feature>
<feature type="transmembrane region" description="Helical" evidence="7">
    <location>
        <begin position="160"/>
        <end position="187"/>
    </location>
</feature>
<proteinExistence type="predicted"/>